<protein>
    <submittedName>
        <fullName evidence="1">Uncharacterized protein</fullName>
    </submittedName>
</protein>
<name>E6MKA2_9FIRM</name>
<evidence type="ECO:0000313" key="2">
    <source>
        <dbReference type="Proteomes" id="UP000004754"/>
    </source>
</evidence>
<organism evidence="1 2">
    <name type="scientific">Pseudoramibacter alactolyticus ATCC 23263</name>
    <dbReference type="NCBI Taxonomy" id="887929"/>
    <lineage>
        <taxon>Bacteria</taxon>
        <taxon>Bacillati</taxon>
        <taxon>Bacillota</taxon>
        <taxon>Clostridia</taxon>
        <taxon>Eubacteriales</taxon>
        <taxon>Eubacteriaceae</taxon>
        <taxon>Pseudoramibacter</taxon>
    </lineage>
</organism>
<gene>
    <name evidence="1" type="ORF">HMP0721_2438</name>
</gene>
<sequence>MKRCMHKKIGGRHTNRTDNSVSVCILSTDGQAALRIKKIFGCFPTYCEDYDLKSLK</sequence>
<dbReference type="HOGENOM" id="CLU_3010828_0_0_9"/>
<reference evidence="1 2" key="1">
    <citation type="submission" date="2010-12" db="EMBL/GenBank/DDBJ databases">
        <authorList>
            <person name="Muzny D."/>
            <person name="Qin X."/>
            <person name="Deng J."/>
            <person name="Jiang H."/>
            <person name="Liu Y."/>
            <person name="Qu J."/>
            <person name="Song X.-Z."/>
            <person name="Zhang L."/>
            <person name="Thornton R."/>
            <person name="Coyle M."/>
            <person name="Francisco L."/>
            <person name="Jackson L."/>
            <person name="Javaid M."/>
            <person name="Korchina V."/>
            <person name="Kovar C."/>
            <person name="Mata R."/>
            <person name="Mathew T."/>
            <person name="Ngo R."/>
            <person name="Nguyen L."/>
            <person name="Nguyen N."/>
            <person name="Okwuonu G."/>
            <person name="Ongeri F."/>
            <person name="Pham C."/>
            <person name="Simmons D."/>
            <person name="Wilczek-Boney K."/>
            <person name="Hale W."/>
            <person name="Jakkamsetti A."/>
            <person name="Pham P."/>
            <person name="Ruth R."/>
            <person name="San Lucas F."/>
            <person name="Warren J."/>
            <person name="Zhang J."/>
            <person name="Zhao Z."/>
            <person name="Zhou C."/>
            <person name="Zhu D."/>
            <person name="Lee S."/>
            <person name="Bess C."/>
            <person name="Blankenburg K."/>
            <person name="Forbes L."/>
            <person name="Fu Q."/>
            <person name="Gubbala S."/>
            <person name="Hirani K."/>
            <person name="Jayaseelan J.C."/>
            <person name="Lara F."/>
            <person name="Munidasa M."/>
            <person name="Palculict T."/>
            <person name="Patil S."/>
            <person name="Pu L.-L."/>
            <person name="Saada N."/>
            <person name="Tang L."/>
            <person name="Weissenberger G."/>
            <person name="Zhu Y."/>
            <person name="Hemphill L."/>
            <person name="Shang Y."/>
            <person name="Youmans B."/>
            <person name="Ayvaz T."/>
            <person name="Ross M."/>
            <person name="Santibanez J."/>
            <person name="Aqrawi P."/>
            <person name="Gross S."/>
            <person name="Joshi V."/>
            <person name="Fowler G."/>
            <person name="Nazareth L."/>
            <person name="Reid J."/>
            <person name="Worley K."/>
            <person name="Petrosino J."/>
            <person name="Highlander S."/>
            <person name="Gibbs R."/>
        </authorList>
    </citation>
    <scope>NUCLEOTIDE SEQUENCE [LARGE SCALE GENOMIC DNA]</scope>
    <source>
        <strain evidence="1 2">ATCC 23263</strain>
    </source>
</reference>
<keyword evidence="2" id="KW-1185">Reference proteome</keyword>
<dbReference type="Proteomes" id="UP000004754">
    <property type="component" value="Unassembled WGS sequence"/>
</dbReference>
<proteinExistence type="predicted"/>
<comment type="caution">
    <text evidence="1">The sequence shown here is derived from an EMBL/GenBank/DDBJ whole genome shotgun (WGS) entry which is preliminary data.</text>
</comment>
<dbReference type="EMBL" id="AEQN01000033">
    <property type="protein sequence ID" value="EFV00621.1"/>
    <property type="molecule type" value="Genomic_DNA"/>
</dbReference>
<dbReference type="STRING" id="887929.HMP0721_2438"/>
<accession>E6MKA2</accession>
<evidence type="ECO:0000313" key="1">
    <source>
        <dbReference type="EMBL" id="EFV00621.1"/>
    </source>
</evidence>
<dbReference type="AlphaFoldDB" id="E6MKA2"/>